<keyword evidence="3 8" id="KW-0732">Signal</keyword>
<keyword evidence="5" id="KW-0408">Iron</keyword>
<dbReference type="Pfam" id="PF03098">
    <property type="entry name" value="An_peroxidase"/>
    <property type="match status" value="1"/>
</dbReference>
<dbReference type="OrthoDB" id="823504at2759"/>
<reference evidence="9" key="1">
    <citation type="submission" date="2021-03" db="EMBL/GenBank/DDBJ databases">
        <authorList>
            <person name="Bekaert M."/>
        </authorList>
    </citation>
    <scope>NUCLEOTIDE SEQUENCE</scope>
</reference>
<dbReference type="SUPFAM" id="SSF48113">
    <property type="entry name" value="Heme-dependent peroxidases"/>
    <property type="match status" value="1"/>
</dbReference>
<proteinExistence type="predicted"/>
<evidence type="ECO:0000256" key="5">
    <source>
        <dbReference type="PIRSR" id="PIRSR619791-2"/>
    </source>
</evidence>
<evidence type="ECO:0000256" key="1">
    <source>
        <dbReference type="ARBA" id="ARBA00004613"/>
    </source>
</evidence>
<dbReference type="InterPro" id="IPR037120">
    <property type="entry name" value="Haem_peroxidase_sf_animal"/>
</dbReference>
<evidence type="ECO:0000256" key="6">
    <source>
        <dbReference type="SAM" id="Coils"/>
    </source>
</evidence>
<evidence type="ECO:0000313" key="10">
    <source>
        <dbReference type="Proteomes" id="UP000683360"/>
    </source>
</evidence>
<dbReference type="FunFam" id="1.10.640.10:FF:000003">
    <property type="entry name" value="chorion peroxidase"/>
    <property type="match status" value="1"/>
</dbReference>
<keyword evidence="5" id="KW-0479">Metal-binding</keyword>
<keyword evidence="2" id="KW-0964">Secreted</keyword>
<feature type="coiled-coil region" evidence="6">
    <location>
        <begin position="26"/>
        <end position="57"/>
    </location>
</feature>
<sequence length="757" mass="85377">MLGVRSILVFAVVLIVCNQSTAGKHNEKLIEKELKTLEEIERLLEERESENGLQKSEDAKLLVKEAFGTCMEEFNRFRERQRQFKMEGLDGKPKRKRNRLFKRSKRSEEIQKIGHILNCAKKTLIKETGKTLKELSNEVEIAKCWKDTIKELGNGENLPKRHQSSRSKRMTPDECNNIPDVHTYRTIDGQCNNLNNPFWGAEFEQQPRFLSEVYEINSVDKPRRSVINGEVLPNPRELSNAVFASAENDINESFNTLMSMNWGQFIDHDIVLTPQITGQDGAEISCCVDGNSPVERPECMAIGVDANDELGITCMEFVRSAPAAAVKLSDGKQLTNVITSFIDGSQVYGSTPSQVAALRDAGGKLKVKLAANGNLLPEDSSDDSICSLTGEDSDDYCQLAGDERVNIQPGLGSLHLVFMKEHNRIVDELRARQPQWTDDKLFNEARKIIGAIIQHITYSEWLENVFVDDVILEHDLGLLSTGFFNHYDNTVNPGITVGFATAAFRFGHSQIPSHIAHMDVDYTTLTEETKMEETLKNPHMLVDEAGSKVLELVRFMTTVQGAKADEQFSDAIRNKLFNTSLDLTSLNIQRGRDHGLPSYTEWRKWCKLPAPVENDDWASMTYIKRRLRRELEKIYKSVHDIDLYVGGMLELRSTQLNGGGDFTYVGETFACILGEQFKNLRNGDRFWYERAEPEGFSESKLAEIRKVTLAGILCKNVPGLSEIHKRALINPANVAGGRKPCSNERNIKQMDFSAWAG</sequence>
<dbReference type="EMBL" id="CAJPWZ010000913">
    <property type="protein sequence ID" value="CAG2203145.1"/>
    <property type="molecule type" value="Genomic_DNA"/>
</dbReference>
<dbReference type="Proteomes" id="UP000683360">
    <property type="component" value="Unassembled WGS sequence"/>
</dbReference>
<feature type="binding site" description="axial binding residue" evidence="5">
    <location>
        <position position="508"/>
    </location>
    <ligand>
        <name>heme b</name>
        <dbReference type="ChEBI" id="CHEBI:60344"/>
    </ligand>
    <ligandPart>
        <name>Fe</name>
        <dbReference type="ChEBI" id="CHEBI:18248"/>
    </ligandPart>
</feature>
<dbReference type="GO" id="GO:0140825">
    <property type="term" value="F:lactoperoxidase activity"/>
    <property type="evidence" value="ECO:0007669"/>
    <property type="project" value="UniProtKB-EC"/>
</dbReference>
<dbReference type="GO" id="GO:0046872">
    <property type="term" value="F:metal ion binding"/>
    <property type="evidence" value="ECO:0007669"/>
    <property type="project" value="UniProtKB-KW"/>
</dbReference>
<dbReference type="GO" id="GO:0006979">
    <property type="term" value="P:response to oxidative stress"/>
    <property type="evidence" value="ECO:0007669"/>
    <property type="project" value="InterPro"/>
</dbReference>
<evidence type="ECO:0000256" key="3">
    <source>
        <dbReference type="ARBA" id="ARBA00022729"/>
    </source>
</evidence>
<evidence type="ECO:0000256" key="7">
    <source>
        <dbReference type="SAM" id="MobiDB-lite"/>
    </source>
</evidence>
<dbReference type="AlphaFoldDB" id="A0A8S3R8I8"/>
<dbReference type="CDD" id="cd09823">
    <property type="entry name" value="peroxinectin_like"/>
    <property type="match status" value="1"/>
</dbReference>
<dbReference type="GO" id="GO:0020037">
    <property type="term" value="F:heme binding"/>
    <property type="evidence" value="ECO:0007669"/>
    <property type="project" value="InterPro"/>
</dbReference>
<comment type="subcellular location">
    <subcellularLocation>
        <location evidence="1">Secreted</location>
    </subcellularLocation>
</comment>
<keyword evidence="4" id="KW-0325">Glycoprotein</keyword>
<dbReference type="PANTHER" id="PTHR11475">
    <property type="entry name" value="OXIDASE/PEROXIDASE"/>
    <property type="match status" value="1"/>
</dbReference>
<dbReference type="InterPro" id="IPR010255">
    <property type="entry name" value="Haem_peroxidase_sf"/>
</dbReference>
<dbReference type="Gene3D" id="1.10.640.10">
    <property type="entry name" value="Haem peroxidase domain superfamily, animal type"/>
    <property type="match status" value="1"/>
</dbReference>
<name>A0A8S3R8I8_MYTED</name>
<feature type="signal peptide" evidence="8">
    <location>
        <begin position="1"/>
        <end position="22"/>
    </location>
</feature>
<protein>
    <submittedName>
        <fullName evidence="9">PXDN</fullName>
        <ecNumber evidence="9">1.11.1.7</ecNumber>
    </submittedName>
</protein>
<evidence type="ECO:0000256" key="2">
    <source>
        <dbReference type="ARBA" id="ARBA00022525"/>
    </source>
</evidence>
<keyword evidence="9" id="KW-0575">Peroxidase</keyword>
<dbReference type="EC" id="1.11.1.7" evidence="9"/>
<dbReference type="GO" id="GO:0005576">
    <property type="term" value="C:extracellular region"/>
    <property type="evidence" value="ECO:0007669"/>
    <property type="project" value="UniProtKB-SubCell"/>
</dbReference>
<feature type="chain" id="PRO_5035871194" evidence="8">
    <location>
        <begin position="23"/>
        <end position="757"/>
    </location>
</feature>
<dbReference type="InterPro" id="IPR019791">
    <property type="entry name" value="Haem_peroxidase_animal"/>
</dbReference>
<keyword evidence="6" id="KW-0175">Coiled coil</keyword>
<keyword evidence="10" id="KW-1185">Reference proteome</keyword>
<dbReference type="PROSITE" id="PS50292">
    <property type="entry name" value="PEROXIDASE_3"/>
    <property type="match status" value="1"/>
</dbReference>
<dbReference type="PRINTS" id="PR00457">
    <property type="entry name" value="ANPEROXIDASE"/>
</dbReference>
<evidence type="ECO:0000256" key="8">
    <source>
        <dbReference type="SAM" id="SignalP"/>
    </source>
</evidence>
<evidence type="ECO:0000256" key="4">
    <source>
        <dbReference type="ARBA" id="ARBA00023180"/>
    </source>
</evidence>
<feature type="compositionally biased region" description="Basic residues" evidence="7">
    <location>
        <begin position="160"/>
        <end position="169"/>
    </location>
</feature>
<keyword evidence="9" id="KW-0560">Oxidoreductase</keyword>
<gene>
    <name evidence="9" type="ORF">MEDL_17692</name>
</gene>
<keyword evidence="5" id="KW-0349">Heme</keyword>
<evidence type="ECO:0000313" key="9">
    <source>
        <dbReference type="EMBL" id="CAG2203145.1"/>
    </source>
</evidence>
<feature type="region of interest" description="Disordered" evidence="7">
    <location>
        <begin position="155"/>
        <end position="175"/>
    </location>
</feature>
<comment type="caution">
    <text evidence="9">The sequence shown here is derived from an EMBL/GenBank/DDBJ whole genome shotgun (WGS) entry which is preliminary data.</text>
</comment>
<accession>A0A8S3R8I8</accession>
<organism evidence="9 10">
    <name type="scientific">Mytilus edulis</name>
    <name type="common">Blue mussel</name>
    <dbReference type="NCBI Taxonomy" id="6550"/>
    <lineage>
        <taxon>Eukaryota</taxon>
        <taxon>Metazoa</taxon>
        <taxon>Spiralia</taxon>
        <taxon>Lophotrochozoa</taxon>
        <taxon>Mollusca</taxon>
        <taxon>Bivalvia</taxon>
        <taxon>Autobranchia</taxon>
        <taxon>Pteriomorphia</taxon>
        <taxon>Mytilida</taxon>
        <taxon>Mytiloidea</taxon>
        <taxon>Mytilidae</taxon>
        <taxon>Mytilinae</taxon>
        <taxon>Mytilus</taxon>
    </lineage>
</organism>
<dbReference type="PANTHER" id="PTHR11475:SF4">
    <property type="entry name" value="CHORION PEROXIDASE"/>
    <property type="match status" value="1"/>
</dbReference>